<name>A0ABN9UCS2_9DINO</name>
<feature type="non-terminal residue" evidence="1">
    <location>
        <position position="173"/>
    </location>
</feature>
<dbReference type="EMBL" id="CAUYUJ010015704">
    <property type="protein sequence ID" value="CAK0857165.1"/>
    <property type="molecule type" value="Genomic_DNA"/>
</dbReference>
<protein>
    <submittedName>
        <fullName evidence="1">Uncharacterized protein</fullName>
    </submittedName>
</protein>
<proteinExistence type="predicted"/>
<accession>A0ABN9UCS2</accession>
<gene>
    <name evidence="1" type="ORF">PCOR1329_LOCUS47345</name>
</gene>
<evidence type="ECO:0000313" key="1">
    <source>
        <dbReference type="EMBL" id="CAK0857165.1"/>
    </source>
</evidence>
<keyword evidence="2" id="KW-1185">Reference proteome</keyword>
<reference evidence="1" key="1">
    <citation type="submission" date="2023-10" db="EMBL/GenBank/DDBJ databases">
        <authorList>
            <person name="Chen Y."/>
            <person name="Shah S."/>
            <person name="Dougan E. K."/>
            <person name="Thang M."/>
            <person name="Chan C."/>
        </authorList>
    </citation>
    <scope>NUCLEOTIDE SEQUENCE [LARGE SCALE GENOMIC DNA]</scope>
</reference>
<dbReference type="Proteomes" id="UP001189429">
    <property type="component" value="Unassembled WGS sequence"/>
</dbReference>
<sequence length="173" mass="18335">MAVMQSDPLVLSSRSVVHAVSHWLSEACTAGLEMDHTKAHNSIARRIVEEAFGKEVVPETVILTCRLAWAGPRVCCVSDELAEAIWPTKALPQGGSCAPGAMTATQAFDSHVGVVENATKRQEWDAQGKQLVEHLGFAAAPAADPSQPIFPMGGWNKLLVALAVLALLPGAMD</sequence>
<comment type="caution">
    <text evidence="1">The sequence shown here is derived from an EMBL/GenBank/DDBJ whole genome shotgun (WGS) entry which is preliminary data.</text>
</comment>
<organism evidence="1 2">
    <name type="scientific">Prorocentrum cordatum</name>
    <dbReference type="NCBI Taxonomy" id="2364126"/>
    <lineage>
        <taxon>Eukaryota</taxon>
        <taxon>Sar</taxon>
        <taxon>Alveolata</taxon>
        <taxon>Dinophyceae</taxon>
        <taxon>Prorocentrales</taxon>
        <taxon>Prorocentraceae</taxon>
        <taxon>Prorocentrum</taxon>
    </lineage>
</organism>
<evidence type="ECO:0000313" key="2">
    <source>
        <dbReference type="Proteomes" id="UP001189429"/>
    </source>
</evidence>